<comment type="caution">
    <text evidence="2">The sequence shown here is derived from an EMBL/GenBank/DDBJ whole genome shotgun (WGS) entry which is preliminary data.</text>
</comment>
<dbReference type="SUPFAM" id="SSF48452">
    <property type="entry name" value="TPR-like"/>
    <property type="match status" value="1"/>
</dbReference>
<feature type="repeat" description="TPR" evidence="1">
    <location>
        <begin position="22"/>
        <end position="55"/>
    </location>
</feature>
<dbReference type="Gene3D" id="1.25.40.10">
    <property type="entry name" value="Tetratricopeptide repeat domain"/>
    <property type="match status" value="1"/>
</dbReference>
<dbReference type="PROSITE" id="PS50005">
    <property type="entry name" value="TPR"/>
    <property type="match status" value="1"/>
</dbReference>
<evidence type="ECO:0000256" key="1">
    <source>
        <dbReference type="PROSITE-ProRule" id="PRU00339"/>
    </source>
</evidence>
<keyword evidence="1" id="KW-0802">TPR repeat</keyword>
<dbReference type="Proteomes" id="UP000319619">
    <property type="component" value="Unassembled WGS sequence"/>
</dbReference>
<organism evidence="2 3">
    <name type="scientific">candidate division LCP-89 bacterium B3_LCP</name>
    <dbReference type="NCBI Taxonomy" id="2012998"/>
    <lineage>
        <taxon>Bacteria</taxon>
        <taxon>Pseudomonadati</taxon>
        <taxon>Bacteria division LCP-89</taxon>
    </lineage>
</organism>
<proteinExistence type="predicted"/>
<protein>
    <submittedName>
        <fullName evidence="2">Uncharacterized protein</fullName>
    </submittedName>
</protein>
<gene>
    <name evidence="2" type="ORF">CEE37_09415</name>
</gene>
<dbReference type="SMART" id="SM00028">
    <property type="entry name" value="TPR"/>
    <property type="match status" value="2"/>
</dbReference>
<accession>A0A532UYD3</accession>
<dbReference type="Pfam" id="PF13424">
    <property type="entry name" value="TPR_12"/>
    <property type="match status" value="1"/>
</dbReference>
<dbReference type="InterPro" id="IPR019734">
    <property type="entry name" value="TPR_rpt"/>
</dbReference>
<dbReference type="AlphaFoldDB" id="A0A532UYD3"/>
<sequence>MQDLFTAIDTLKETVKNNPDNAWAYCCLGVFYTKISKHAEAIEALKKAVYIVPDFSLALRKLSALYHQIERHAEAIKLQNRAEEIDDEIRRKAEKSRAVKINRYELMPEDGRINIINRG</sequence>
<dbReference type="EMBL" id="NJBN01000006">
    <property type="protein sequence ID" value="TKJ39945.1"/>
    <property type="molecule type" value="Genomic_DNA"/>
</dbReference>
<dbReference type="InterPro" id="IPR011990">
    <property type="entry name" value="TPR-like_helical_dom_sf"/>
</dbReference>
<evidence type="ECO:0000313" key="3">
    <source>
        <dbReference type="Proteomes" id="UP000319619"/>
    </source>
</evidence>
<reference evidence="2 3" key="1">
    <citation type="submission" date="2017-06" db="EMBL/GenBank/DDBJ databases">
        <title>Novel microbial phyla capable of carbon fixation and sulfur reduction in deep-sea sediments.</title>
        <authorList>
            <person name="Huang J."/>
            <person name="Baker B."/>
            <person name="Wang Y."/>
        </authorList>
    </citation>
    <scope>NUCLEOTIDE SEQUENCE [LARGE SCALE GENOMIC DNA]</scope>
    <source>
        <strain evidence="2">B3_LCP</strain>
    </source>
</reference>
<name>A0A532UYD3_UNCL8</name>
<evidence type="ECO:0000313" key="2">
    <source>
        <dbReference type="EMBL" id="TKJ39945.1"/>
    </source>
</evidence>